<evidence type="ECO:0000256" key="2">
    <source>
        <dbReference type="ARBA" id="ARBA00022525"/>
    </source>
</evidence>
<accession>A0A4Y8LIN4</accession>
<gene>
    <name evidence="5" type="ORF">E2626_03535</name>
</gene>
<comment type="caution">
    <text evidence="5">The sequence shown here is derived from an EMBL/GenBank/DDBJ whole genome shotgun (WGS) entry which is preliminary data.</text>
</comment>
<dbReference type="InterPro" id="IPR036116">
    <property type="entry name" value="FN3_sf"/>
</dbReference>
<evidence type="ECO:0000256" key="1">
    <source>
        <dbReference type="ARBA" id="ARBA00004613"/>
    </source>
</evidence>
<protein>
    <submittedName>
        <fullName evidence="5">Fibronectin type III domain-containing protein</fullName>
    </submittedName>
</protein>
<dbReference type="PROSITE" id="PS50853">
    <property type="entry name" value="FN3"/>
    <property type="match status" value="1"/>
</dbReference>
<keyword evidence="2" id="KW-0964">Secreted</keyword>
<dbReference type="InterPro" id="IPR055372">
    <property type="entry name" value="CBM96"/>
</dbReference>
<evidence type="ECO:0000259" key="4">
    <source>
        <dbReference type="PROSITE" id="PS50853"/>
    </source>
</evidence>
<dbReference type="InterPro" id="IPR013783">
    <property type="entry name" value="Ig-like_fold"/>
</dbReference>
<sequence>MPTNNFKVGEMMPKRTRNSKTWMNFDGSYTTEIFQSSVHYEDEQGNLHNINTDLYDEADFDIIEEPVTRESKEDFKRAKEVAKAAKQKKVMNRDQYGFRGLNVPFDVKIPRNFKKGYSIGKGQDKLTFIPVGASPSKGELHSTDRSTITYQDVWNDADVELKVIPDGLKETIILKTDRAPSSFSFEVKGKEFTEDLRAGQLKLAPAWLLDAAGTERDVEQAIVQENNKTYVQLTADVTGLVYPIEIDPTVTINDQNLMKDAYIFEGSASNYGSNVSVIIGSNSTATRYYTYIQCDLSFIPNDAKILNAELQLTAYNWGNKAVNSWAEIVLDEWQEATISQPNKPSVNDTRYGQYSLSGLGVKSWNITEIVDQWANEETPNYGVRLNSDNVDAYFQFRSKESSYTSARPKLVVNYNTLPTSPILLNPNGGETWNSLHTIAWKESEDNTETTITEYVKTGGLPFATWMSATTGNSGQVMEVTENQYISEIGMYLRCINPDSYPYNFTMRLVGVNETTKLPDGVIYHTETVQALNNAEIYYRIGIPSRLVKLPIGTKVAIEINDPEGKMQHNYGNAEYQKGWYYYGTTVSPNNPGNDYLAYIKYEIWDSASIQYNLQLSIDNGGNYTNLIGLTSPGATSYDYDFINEPETSTAKLRIRAYDGYDYSEWDESDGVFTIQHNQAPAAPINLSPAGGQSRDRAQTIRLSWQHNDPDSGDPQSKYDLQWRLRGSFTWNEVSQVTVNQYHDISGLPYGEIEWRIRTYDQAELSSPYSDIQVFFAGNKPAMPTITNYSQGSTIAVANPTIQWSSSGQTGYRLQVKDEADSIVWTDERTSMNKAVTANAGLENEENYSIELSIKNSDGLWSDPHVINVLVSYTPPAVPTLSISGNGYAATIQLQITNPDPVGTEPYVTHHNVFRRKSGEASWTRIANAVPLNGSFTDYTPGHDQTYQYYVKAYGNNETYCNSGTVSESINLQSIWLMDPDDTGSLYHFEYFEPGRSAERMLSGQVTAFEGRAHPMAEFSPRQQSKVIVVLQIERESDDLEALHNLLSRQTTLLYRDARGRRMFGVIFMLPETETDWGYNVPIEFIQVDYEEDI</sequence>
<reference evidence="5 6" key="1">
    <citation type="submission" date="2019-03" db="EMBL/GenBank/DDBJ databases">
        <authorList>
            <person name="Yang Y."/>
        </authorList>
    </citation>
    <scope>NUCLEOTIDE SEQUENCE [LARGE SCALE GENOMIC DNA]</scope>
    <source>
        <strain evidence="5 6">ASL-1</strain>
    </source>
</reference>
<dbReference type="InterPro" id="IPR003961">
    <property type="entry name" value="FN3_dom"/>
</dbReference>
<keyword evidence="6" id="KW-1185">Reference proteome</keyword>
<proteinExistence type="predicted"/>
<dbReference type="CDD" id="cd00063">
    <property type="entry name" value="FN3"/>
    <property type="match status" value="1"/>
</dbReference>
<dbReference type="Proteomes" id="UP000297776">
    <property type="component" value="Unassembled WGS sequence"/>
</dbReference>
<comment type="subcellular location">
    <subcellularLocation>
        <location evidence="1">Secreted</location>
    </subcellularLocation>
</comment>
<dbReference type="RefSeq" id="WP_134379736.1">
    <property type="nucleotide sequence ID" value="NZ_SORX01000002.1"/>
</dbReference>
<dbReference type="Pfam" id="PF24517">
    <property type="entry name" value="CBM96"/>
    <property type="match status" value="1"/>
</dbReference>
<keyword evidence="3" id="KW-0732">Signal</keyword>
<dbReference type="EMBL" id="SORX01000002">
    <property type="protein sequence ID" value="TFE02890.1"/>
    <property type="molecule type" value="Genomic_DNA"/>
</dbReference>
<dbReference type="AlphaFoldDB" id="A0A4Y8LIN4"/>
<evidence type="ECO:0000313" key="6">
    <source>
        <dbReference type="Proteomes" id="UP000297776"/>
    </source>
</evidence>
<dbReference type="GO" id="GO:0005576">
    <property type="term" value="C:extracellular region"/>
    <property type="evidence" value="ECO:0007669"/>
    <property type="project" value="UniProtKB-SubCell"/>
</dbReference>
<evidence type="ECO:0000256" key="3">
    <source>
        <dbReference type="ARBA" id="ARBA00022729"/>
    </source>
</evidence>
<organism evidence="5 6">
    <name type="scientific">Jeotgalibacillus salarius</name>
    <dbReference type="NCBI Taxonomy" id="546023"/>
    <lineage>
        <taxon>Bacteria</taxon>
        <taxon>Bacillati</taxon>
        <taxon>Bacillota</taxon>
        <taxon>Bacilli</taxon>
        <taxon>Bacillales</taxon>
        <taxon>Caryophanaceae</taxon>
        <taxon>Jeotgalibacillus</taxon>
    </lineage>
</organism>
<dbReference type="NCBIfam" id="NF033679">
    <property type="entry name" value="DNRLRE_dom"/>
    <property type="match status" value="1"/>
</dbReference>
<name>A0A4Y8LIN4_9BACL</name>
<dbReference type="Gene3D" id="2.60.40.10">
    <property type="entry name" value="Immunoglobulins"/>
    <property type="match status" value="2"/>
</dbReference>
<dbReference type="OrthoDB" id="1947745at2"/>
<feature type="domain" description="Fibronectin type-III" evidence="4">
    <location>
        <begin position="682"/>
        <end position="781"/>
    </location>
</feature>
<evidence type="ECO:0000313" key="5">
    <source>
        <dbReference type="EMBL" id="TFE02890.1"/>
    </source>
</evidence>
<dbReference type="SUPFAM" id="SSF49265">
    <property type="entry name" value="Fibronectin type III"/>
    <property type="match status" value="1"/>
</dbReference>